<reference evidence="5" key="1">
    <citation type="submission" date="2016-06" db="EMBL/GenBank/DDBJ databases">
        <title>Draft Genome sequence of the fungus Inonotus baumii.</title>
        <authorList>
            <person name="Zhu H."/>
            <person name="Lin W."/>
        </authorList>
    </citation>
    <scope>NUCLEOTIDE SEQUENCE</scope>
    <source>
        <strain evidence="5">821</strain>
    </source>
</reference>
<dbReference type="EMBL" id="LNZH02000107">
    <property type="protein sequence ID" value="OCB91067.1"/>
    <property type="molecule type" value="Genomic_DNA"/>
</dbReference>
<dbReference type="InterPro" id="IPR011146">
    <property type="entry name" value="HIT-like"/>
</dbReference>
<evidence type="ECO:0000313" key="5">
    <source>
        <dbReference type="EMBL" id="OCB91067.1"/>
    </source>
</evidence>
<sequence length="140" mass="15461">MAATVRSLASCVFCKIIKGDIPSLKLIETDYSFSFLDVGPLARGHALVIPKDHGEKLTDVNDAYLADILIVAKRIAKALGSENYNVLQNNGTLAHQIVPHVHFHVIPKPNEETGLVIGWPTQKIEMDELKALHEDIKSRL</sequence>
<comment type="caution">
    <text evidence="5">The sequence shown here is derived from an EMBL/GenBank/DDBJ whole genome shotgun (WGS) entry which is preliminary data.</text>
</comment>
<proteinExistence type="predicted"/>
<protein>
    <submittedName>
        <fullName evidence="5">HIT family protein 1</fullName>
    </submittedName>
</protein>
<dbReference type="Proteomes" id="UP000757232">
    <property type="component" value="Unassembled WGS sequence"/>
</dbReference>
<feature type="short sequence motif" description="Histidine triad motif" evidence="2 3">
    <location>
        <begin position="100"/>
        <end position="104"/>
    </location>
</feature>
<evidence type="ECO:0000256" key="2">
    <source>
        <dbReference type="PIRSR" id="PIRSR601310-3"/>
    </source>
</evidence>
<keyword evidence="6" id="KW-1185">Reference proteome</keyword>
<dbReference type="InterPro" id="IPR001310">
    <property type="entry name" value="Histidine_triad_HIT"/>
</dbReference>
<dbReference type="Gene3D" id="3.30.428.10">
    <property type="entry name" value="HIT-like"/>
    <property type="match status" value="1"/>
</dbReference>
<dbReference type="PROSITE" id="PS51084">
    <property type="entry name" value="HIT_2"/>
    <property type="match status" value="1"/>
</dbReference>
<dbReference type="CDD" id="cd01277">
    <property type="entry name" value="HINT_subgroup"/>
    <property type="match status" value="1"/>
</dbReference>
<dbReference type="PANTHER" id="PTHR46648:SF1">
    <property type="entry name" value="ADENOSINE 5'-MONOPHOSPHORAMIDASE HNT1"/>
    <property type="match status" value="1"/>
</dbReference>
<organism evidence="5 6">
    <name type="scientific">Sanghuangporus baumii</name>
    <name type="common">Phellinus baumii</name>
    <dbReference type="NCBI Taxonomy" id="108892"/>
    <lineage>
        <taxon>Eukaryota</taxon>
        <taxon>Fungi</taxon>
        <taxon>Dikarya</taxon>
        <taxon>Basidiomycota</taxon>
        <taxon>Agaricomycotina</taxon>
        <taxon>Agaricomycetes</taxon>
        <taxon>Hymenochaetales</taxon>
        <taxon>Hymenochaetaceae</taxon>
        <taxon>Sanghuangporus</taxon>
    </lineage>
</organism>
<evidence type="ECO:0000256" key="3">
    <source>
        <dbReference type="PROSITE-ProRule" id="PRU00464"/>
    </source>
</evidence>
<feature type="active site" description="Tele-AMP-histidine intermediate" evidence="1">
    <location>
        <position position="102"/>
    </location>
</feature>
<dbReference type="GO" id="GO:0003824">
    <property type="term" value="F:catalytic activity"/>
    <property type="evidence" value="ECO:0007669"/>
    <property type="project" value="InterPro"/>
</dbReference>
<dbReference type="GO" id="GO:0009117">
    <property type="term" value="P:nucleotide metabolic process"/>
    <property type="evidence" value="ECO:0007669"/>
    <property type="project" value="TreeGrafter"/>
</dbReference>
<dbReference type="PROSITE" id="PS00892">
    <property type="entry name" value="HIT_1"/>
    <property type="match status" value="1"/>
</dbReference>
<accession>A0A9Q5N8Z9</accession>
<evidence type="ECO:0000313" key="6">
    <source>
        <dbReference type="Proteomes" id="UP000757232"/>
    </source>
</evidence>
<dbReference type="AlphaFoldDB" id="A0A9Q5N8Z9"/>
<evidence type="ECO:0000259" key="4">
    <source>
        <dbReference type="PROSITE" id="PS51084"/>
    </source>
</evidence>
<evidence type="ECO:0000256" key="1">
    <source>
        <dbReference type="PIRSR" id="PIRSR601310-1"/>
    </source>
</evidence>
<dbReference type="Pfam" id="PF01230">
    <property type="entry name" value="HIT"/>
    <property type="match status" value="1"/>
</dbReference>
<dbReference type="InterPro" id="IPR036265">
    <property type="entry name" value="HIT-like_sf"/>
</dbReference>
<name>A0A9Q5N8Z9_SANBA</name>
<gene>
    <name evidence="5" type="ORF">A7U60_g1704</name>
</gene>
<feature type="domain" description="HIT" evidence="4">
    <location>
        <begin position="12"/>
        <end position="115"/>
    </location>
</feature>
<dbReference type="PANTHER" id="PTHR46648">
    <property type="entry name" value="HIT FAMILY PROTEIN 1"/>
    <property type="match status" value="1"/>
</dbReference>
<dbReference type="PRINTS" id="PR00332">
    <property type="entry name" value="HISTRIAD"/>
</dbReference>
<dbReference type="InterPro" id="IPR019808">
    <property type="entry name" value="Histidine_triad_CS"/>
</dbReference>
<dbReference type="OrthoDB" id="672793at2759"/>
<dbReference type="InterPro" id="IPR039384">
    <property type="entry name" value="HINT"/>
</dbReference>
<dbReference type="SUPFAM" id="SSF54197">
    <property type="entry name" value="HIT-like"/>
    <property type="match status" value="1"/>
</dbReference>